<evidence type="ECO:0000256" key="2">
    <source>
        <dbReference type="ARBA" id="ARBA00005135"/>
    </source>
</evidence>
<evidence type="ECO:0000256" key="10">
    <source>
        <dbReference type="ARBA" id="ARBA00023299"/>
    </source>
</evidence>
<comment type="catalytic activity">
    <reaction evidence="13">
        <text>O-phospho-D-serine + H2O = D-serine + phosphate</text>
        <dbReference type="Rhea" id="RHEA:24873"/>
        <dbReference type="ChEBI" id="CHEBI:15377"/>
        <dbReference type="ChEBI" id="CHEBI:35247"/>
        <dbReference type="ChEBI" id="CHEBI:43474"/>
        <dbReference type="ChEBI" id="CHEBI:58680"/>
        <dbReference type="EC" id="3.1.3.3"/>
    </reaction>
</comment>
<name>A0ABS8KZN5_9HYPH</name>
<dbReference type="NCBIfam" id="TIGR00338">
    <property type="entry name" value="serB"/>
    <property type="match status" value="1"/>
</dbReference>
<dbReference type="NCBIfam" id="TIGR01488">
    <property type="entry name" value="HAD-SF-IB"/>
    <property type="match status" value="1"/>
</dbReference>
<dbReference type="Gene3D" id="3.40.50.1000">
    <property type="entry name" value="HAD superfamily/HAD-like"/>
    <property type="match status" value="1"/>
</dbReference>
<comment type="pathway">
    <text evidence="2">Amino-acid biosynthesis; L-serine biosynthesis; L-serine from 3-phospho-D-glycerate: step 3/3.</text>
</comment>
<protein>
    <recommendedName>
        <fullName evidence="5">Phosphoserine phosphatase</fullName>
        <ecNumber evidence="4">3.1.3.3</ecNumber>
    </recommendedName>
    <alternativeName>
        <fullName evidence="11">O-phosphoserine phosphohydrolase</fullName>
    </alternativeName>
</protein>
<evidence type="ECO:0000256" key="8">
    <source>
        <dbReference type="ARBA" id="ARBA00022801"/>
    </source>
</evidence>
<evidence type="ECO:0000256" key="4">
    <source>
        <dbReference type="ARBA" id="ARBA00012640"/>
    </source>
</evidence>
<dbReference type="PANTHER" id="PTHR43344:SF2">
    <property type="entry name" value="PHOSPHOSERINE PHOSPHATASE"/>
    <property type="match status" value="1"/>
</dbReference>
<evidence type="ECO:0000256" key="13">
    <source>
        <dbReference type="ARBA" id="ARBA00048523"/>
    </source>
</evidence>
<dbReference type="EC" id="3.1.3.3" evidence="4"/>
<evidence type="ECO:0000256" key="9">
    <source>
        <dbReference type="ARBA" id="ARBA00022842"/>
    </source>
</evidence>
<organism evidence="14 15">
    <name type="scientific">Reyranella aquatilis</name>
    <dbReference type="NCBI Taxonomy" id="2035356"/>
    <lineage>
        <taxon>Bacteria</taxon>
        <taxon>Pseudomonadati</taxon>
        <taxon>Pseudomonadota</taxon>
        <taxon>Alphaproteobacteria</taxon>
        <taxon>Hyphomicrobiales</taxon>
        <taxon>Reyranellaceae</taxon>
        <taxon>Reyranella</taxon>
    </lineage>
</organism>
<dbReference type="Pfam" id="PF12710">
    <property type="entry name" value="HAD"/>
    <property type="match status" value="1"/>
</dbReference>
<dbReference type="InterPro" id="IPR023214">
    <property type="entry name" value="HAD_sf"/>
</dbReference>
<dbReference type="SFLD" id="SFLDG01137">
    <property type="entry name" value="C1.6.1:_Phosphoserine_Phosphat"/>
    <property type="match status" value="1"/>
</dbReference>
<dbReference type="SFLD" id="SFLDG01136">
    <property type="entry name" value="C1.6:_Phosphoserine_Phosphatas"/>
    <property type="match status" value="1"/>
</dbReference>
<evidence type="ECO:0000256" key="5">
    <source>
        <dbReference type="ARBA" id="ARBA00015196"/>
    </source>
</evidence>
<dbReference type="SFLD" id="SFLDS00003">
    <property type="entry name" value="Haloacid_Dehalogenase"/>
    <property type="match status" value="1"/>
</dbReference>
<dbReference type="EMBL" id="JAJISD010000010">
    <property type="protein sequence ID" value="MCC8431554.1"/>
    <property type="molecule type" value="Genomic_DNA"/>
</dbReference>
<evidence type="ECO:0000256" key="6">
    <source>
        <dbReference type="ARBA" id="ARBA00022605"/>
    </source>
</evidence>
<keyword evidence="8 14" id="KW-0378">Hydrolase</keyword>
<comment type="cofactor">
    <cofactor evidence="1">
        <name>Mg(2+)</name>
        <dbReference type="ChEBI" id="CHEBI:18420"/>
    </cofactor>
</comment>
<evidence type="ECO:0000256" key="7">
    <source>
        <dbReference type="ARBA" id="ARBA00022723"/>
    </source>
</evidence>
<keyword evidence="6" id="KW-0028">Amino-acid biosynthesis</keyword>
<accession>A0ABS8KZN5</accession>
<evidence type="ECO:0000256" key="1">
    <source>
        <dbReference type="ARBA" id="ARBA00001946"/>
    </source>
</evidence>
<dbReference type="Proteomes" id="UP001198862">
    <property type="component" value="Unassembled WGS sequence"/>
</dbReference>
<evidence type="ECO:0000256" key="12">
    <source>
        <dbReference type="ARBA" id="ARBA00048138"/>
    </source>
</evidence>
<reference evidence="14 15" key="1">
    <citation type="submission" date="2021-11" db="EMBL/GenBank/DDBJ databases">
        <authorList>
            <person name="Lee D.-H."/>
            <person name="Kim S.-B."/>
        </authorList>
    </citation>
    <scope>NUCLEOTIDE SEQUENCE [LARGE SCALE GENOMIC DNA]</scope>
    <source>
        <strain evidence="14 15">KCTC 52223</strain>
    </source>
</reference>
<dbReference type="PANTHER" id="PTHR43344">
    <property type="entry name" value="PHOSPHOSERINE PHOSPHATASE"/>
    <property type="match status" value="1"/>
</dbReference>
<evidence type="ECO:0000256" key="3">
    <source>
        <dbReference type="ARBA" id="ARBA00009184"/>
    </source>
</evidence>
<sequence>MASALEALKGAGVAVGTPEWLAPGIACDLPFEGTAVAPRLPDVDAVVLAAEGRRKKLLVADMESTMIHNEMLDELADFLGLREKIAGITARAMNGEIDFAGALEERVGLLKGLPVGRLDEAATRIRYMPGGATLVATMKKHGAFCALVSGGFTYFTAMVRKTLGFDLDAANVLEHDGSSLAGTVGRPILGKEAKLATLQRLAGERGLGVADAVTVGDGANDLPMLKAAGLGVAFHAKPAVAAEVQARIDHGDLTALLYLQGYRRSDFEERKDP</sequence>
<dbReference type="SUPFAM" id="SSF56784">
    <property type="entry name" value="HAD-like"/>
    <property type="match status" value="1"/>
</dbReference>
<dbReference type="GO" id="GO:0016787">
    <property type="term" value="F:hydrolase activity"/>
    <property type="evidence" value="ECO:0007669"/>
    <property type="project" value="UniProtKB-KW"/>
</dbReference>
<dbReference type="SFLD" id="SFLDF00029">
    <property type="entry name" value="phosphoserine_phosphatase"/>
    <property type="match status" value="1"/>
</dbReference>
<evidence type="ECO:0000313" key="15">
    <source>
        <dbReference type="Proteomes" id="UP001198862"/>
    </source>
</evidence>
<keyword evidence="7" id="KW-0479">Metal-binding</keyword>
<comment type="catalytic activity">
    <reaction evidence="12">
        <text>O-phospho-L-serine + H2O = L-serine + phosphate</text>
        <dbReference type="Rhea" id="RHEA:21208"/>
        <dbReference type="ChEBI" id="CHEBI:15377"/>
        <dbReference type="ChEBI" id="CHEBI:33384"/>
        <dbReference type="ChEBI" id="CHEBI:43474"/>
        <dbReference type="ChEBI" id="CHEBI:57524"/>
        <dbReference type="EC" id="3.1.3.3"/>
    </reaction>
</comment>
<gene>
    <name evidence="14" type="primary">serB</name>
    <name evidence="14" type="ORF">LJ725_21480</name>
</gene>
<evidence type="ECO:0000313" key="14">
    <source>
        <dbReference type="EMBL" id="MCC8431554.1"/>
    </source>
</evidence>
<dbReference type="InterPro" id="IPR004469">
    <property type="entry name" value="PSP"/>
</dbReference>
<keyword evidence="15" id="KW-1185">Reference proteome</keyword>
<comment type="similarity">
    <text evidence="3">Belongs to the HAD-like hydrolase superfamily. SerB family.</text>
</comment>
<keyword evidence="10" id="KW-0718">Serine biosynthesis</keyword>
<dbReference type="InterPro" id="IPR036412">
    <property type="entry name" value="HAD-like_sf"/>
</dbReference>
<dbReference type="InterPro" id="IPR050582">
    <property type="entry name" value="HAD-like_SerB"/>
</dbReference>
<comment type="caution">
    <text evidence="14">The sequence shown here is derived from an EMBL/GenBank/DDBJ whole genome shotgun (WGS) entry which is preliminary data.</text>
</comment>
<evidence type="ECO:0000256" key="11">
    <source>
        <dbReference type="ARBA" id="ARBA00031693"/>
    </source>
</evidence>
<keyword evidence="9" id="KW-0460">Magnesium</keyword>
<proteinExistence type="inferred from homology"/>